<dbReference type="InterPro" id="IPR001764">
    <property type="entry name" value="Glyco_hydro_3_N"/>
</dbReference>
<keyword evidence="3 5" id="KW-0326">Glycosidase</keyword>
<dbReference type="Pfam" id="PF00933">
    <property type="entry name" value="Glyco_hydro_3"/>
    <property type="match status" value="1"/>
</dbReference>
<dbReference type="InterPro" id="IPR019800">
    <property type="entry name" value="Glyco_hydro_3_AS"/>
</dbReference>
<dbReference type="SUPFAM" id="SSF51445">
    <property type="entry name" value="(Trans)glycosidases"/>
    <property type="match status" value="1"/>
</dbReference>
<dbReference type="InterPro" id="IPR017853">
    <property type="entry name" value="GH"/>
</dbReference>
<accession>A0A6N7XJF3</accession>
<evidence type="ECO:0000256" key="3">
    <source>
        <dbReference type="ARBA" id="ARBA00023295"/>
    </source>
</evidence>
<dbReference type="PANTHER" id="PTHR30480:SF16">
    <property type="entry name" value="GLYCOSIDE HYDROLASE FAMILY 3 DOMAIN PROTEIN"/>
    <property type="match status" value="1"/>
</dbReference>
<comment type="similarity">
    <text evidence="1">Belongs to the glycosyl hydrolase 3 family.</text>
</comment>
<dbReference type="PROSITE" id="PS00775">
    <property type="entry name" value="GLYCOSYL_HYDROL_F3"/>
    <property type="match status" value="1"/>
</dbReference>
<evidence type="ECO:0000256" key="1">
    <source>
        <dbReference type="ARBA" id="ARBA00005336"/>
    </source>
</evidence>
<dbReference type="AlphaFoldDB" id="A0A6N7XJF3"/>
<dbReference type="Gene3D" id="3.20.20.300">
    <property type="entry name" value="Glycoside hydrolase, family 3, N-terminal domain"/>
    <property type="match status" value="1"/>
</dbReference>
<proteinExistence type="inferred from homology"/>
<evidence type="ECO:0000313" key="5">
    <source>
        <dbReference type="EMBL" id="MSU02189.1"/>
    </source>
</evidence>
<dbReference type="InterPro" id="IPR036962">
    <property type="entry name" value="Glyco_hydro_3_N_sf"/>
</dbReference>
<dbReference type="NCBIfam" id="NF003740">
    <property type="entry name" value="PRK05337.1"/>
    <property type="match status" value="1"/>
</dbReference>
<reference evidence="5 6" key="1">
    <citation type="submission" date="2019-09" db="EMBL/GenBank/DDBJ databases">
        <title>In-depth cultivation of the pig gut microbiome towards novel bacterial diversity and tailored functional studies.</title>
        <authorList>
            <person name="Wylensek D."/>
            <person name="Hitch T.C.A."/>
            <person name="Clavel T."/>
        </authorList>
    </citation>
    <scope>NUCLEOTIDE SEQUENCE [LARGE SCALE GENOMIC DNA]</scope>
    <source>
        <strain evidence="5 6">WCA3-693-APC-4?</strain>
    </source>
</reference>
<organism evidence="5 6">
    <name type="scientific">Tissierella pigra</name>
    <dbReference type="NCBI Taxonomy" id="2607614"/>
    <lineage>
        <taxon>Bacteria</taxon>
        <taxon>Bacillati</taxon>
        <taxon>Bacillota</taxon>
        <taxon>Tissierellia</taxon>
        <taxon>Tissierellales</taxon>
        <taxon>Tissierellaceae</taxon>
        <taxon>Tissierella</taxon>
    </lineage>
</organism>
<sequence>MKKTIVFILITLIILILVGCRKDNINLGDADMSEPNELPSENNNIQIDPIKDRIKSMTLEEKIGQLLIVGFEGTEINNEIVNFIEELKVGGFILFSRNIEDENKTLKLLNNIKEANSNNDIPLFLSIDEEGGRVSRLPKTFTRLPESVKLGKKNNKDISYNYGKILGERVKALGFNLDFAPVLDINSNPKNPVIGNRSFGNTTDIVVSNGIQVMLGIRDTDTIPAVKHFPGHGDTSMDSHVNLPIVNKSMEELESMELNPFIRAIEEDVDMIMVAHILYPAIDKEYPSTMSQKVIQNLLRDQLGYKGVIVSDDMTMGAIVENYSLEEASLRFIKSGGDIALICHGKDNPRKVMEYIKESVDTGNLNEKDIDEKVYRILKLKEKYNLEDKIVELNDLEGLNIETKKLIEEINK</sequence>
<dbReference type="GO" id="GO:0005975">
    <property type="term" value="P:carbohydrate metabolic process"/>
    <property type="evidence" value="ECO:0007669"/>
    <property type="project" value="InterPro"/>
</dbReference>
<evidence type="ECO:0000313" key="6">
    <source>
        <dbReference type="Proteomes" id="UP000469523"/>
    </source>
</evidence>
<protein>
    <submittedName>
        <fullName evidence="5">Beta-N-acetylhexosaminidase</fullName>
        <ecNumber evidence="5">3.2.1.52</ecNumber>
    </submittedName>
</protein>
<dbReference type="InterPro" id="IPR050226">
    <property type="entry name" value="NagZ_Beta-hexosaminidase"/>
</dbReference>
<gene>
    <name evidence="5" type="primary">nagZ</name>
    <name evidence="5" type="ORF">FYJ83_11970</name>
</gene>
<evidence type="ECO:0000259" key="4">
    <source>
        <dbReference type="Pfam" id="PF00933"/>
    </source>
</evidence>
<dbReference type="EC" id="3.2.1.52" evidence="5"/>
<dbReference type="PROSITE" id="PS51257">
    <property type="entry name" value="PROKAR_LIPOPROTEIN"/>
    <property type="match status" value="1"/>
</dbReference>
<dbReference type="PANTHER" id="PTHR30480">
    <property type="entry name" value="BETA-HEXOSAMINIDASE-RELATED"/>
    <property type="match status" value="1"/>
</dbReference>
<dbReference type="RefSeq" id="WP_154440838.1">
    <property type="nucleotide sequence ID" value="NZ_VUNQ01000026.1"/>
</dbReference>
<dbReference type="GO" id="GO:0004563">
    <property type="term" value="F:beta-N-acetylhexosaminidase activity"/>
    <property type="evidence" value="ECO:0007669"/>
    <property type="project" value="UniProtKB-EC"/>
</dbReference>
<keyword evidence="2 5" id="KW-0378">Hydrolase</keyword>
<dbReference type="GO" id="GO:0009254">
    <property type="term" value="P:peptidoglycan turnover"/>
    <property type="evidence" value="ECO:0007669"/>
    <property type="project" value="TreeGrafter"/>
</dbReference>
<evidence type="ECO:0000256" key="2">
    <source>
        <dbReference type="ARBA" id="ARBA00022801"/>
    </source>
</evidence>
<comment type="caution">
    <text evidence="5">The sequence shown here is derived from an EMBL/GenBank/DDBJ whole genome shotgun (WGS) entry which is preliminary data.</text>
</comment>
<keyword evidence="6" id="KW-1185">Reference proteome</keyword>
<name>A0A6N7XJF3_9FIRM</name>
<dbReference type="EMBL" id="VUNQ01000026">
    <property type="protein sequence ID" value="MSU02189.1"/>
    <property type="molecule type" value="Genomic_DNA"/>
</dbReference>
<feature type="domain" description="Glycoside hydrolase family 3 N-terminal" evidence="4">
    <location>
        <begin position="58"/>
        <end position="380"/>
    </location>
</feature>
<dbReference type="Proteomes" id="UP000469523">
    <property type="component" value="Unassembled WGS sequence"/>
</dbReference>